<comment type="caution">
    <text evidence="1">The sequence shown here is derived from an EMBL/GenBank/DDBJ whole genome shotgun (WGS) entry which is preliminary data.</text>
</comment>
<evidence type="ECO:0000313" key="1">
    <source>
        <dbReference type="EMBL" id="KAF0046684.1"/>
    </source>
</evidence>
<evidence type="ECO:0000313" key="2">
    <source>
        <dbReference type="Proteomes" id="UP000438429"/>
    </source>
</evidence>
<organism evidence="1 2">
    <name type="scientific">Scophthalmus maximus</name>
    <name type="common">Turbot</name>
    <name type="synonym">Psetta maxima</name>
    <dbReference type="NCBI Taxonomy" id="52904"/>
    <lineage>
        <taxon>Eukaryota</taxon>
        <taxon>Metazoa</taxon>
        <taxon>Chordata</taxon>
        <taxon>Craniata</taxon>
        <taxon>Vertebrata</taxon>
        <taxon>Euteleostomi</taxon>
        <taxon>Actinopterygii</taxon>
        <taxon>Neopterygii</taxon>
        <taxon>Teleostei</taxon>
        <taxon>Neoteleostei</taxon>
        <taxon>Acanthomorphata</taxon>
        <taxon>Carangaria</taxon>
        <taxon>Pleuronectiformes</taxon>
        <taxon>Pleuronectoidei</taxon>
        <taxon>Scophthalmidae</taxon>
        <taxon>Scophthalmus</taxon>
    </lineage>
</organism>
<dbReference type="EMBL" id="VEVO01000001">
    <property type="protein sequence ID" value="KAF0046684.1"/>
    <property type="molecule type" value="Genomic_DNA"/>
</dbReference>
<protein>
    <submittedName>
        <fullName evidence="1">Uncharacterized protein</fullName>
    </submittedName>
</protein>
<proteinExistence type="predicted"/>
<gene>
    <name evidence="1" type="ORF">F2P81_000317</name>
</gene>
<name>A0A6A4TU04_SCOMX</name>
<sequence length="204" mass="21947">MQQADSGLYSAKIERDEDELVGEYNVTVQDPVSPVELTVEFASNSSDSCILTVTCCTRVSDHINSILRCVNSTCSLNGGEMSKVTASGASLKVYLVDGTITCSHSNEVSSSIKVMEEVQQFCQTDAVGNVGKIKSCKHTVDDVPQDINPVQGLSPTATHAVVSFHTRPVQSAETQDTVPPETVYAQVYRAAKDKVWTPTPTTNT</sequence>
<dbReference type="Proteomes" id="UP000438429">
    <property type="component" value="Unassembled WGS sequence"/>
</dbReference>
<accession>A0A6A4TU04</accession>
<reference evidence="1 2" key="1">
    <citation type="submission" date="2019-06" db="EMBL/GenBank/DDBJ databases">
        <title>Draft genomes of female and male turbot (Scophthalmus maximus).</title>
        <authorList>
            <person name="Xu H."/>
            <person name="Xu X.-W."/>
            <person name="Shao C."/>
            <person name="Chen S."/>
        </authorList>
    </citation>
    <scope>NUCLEOTIDE SEQUENCE [LARGE SCALE GENOMIC DNA]</scope>
    <source>
        <strain evidence="1">Ysfricsl-2016a</strain>
        <tissue evidence="1">Blood</tissue>
    </source>
</reference>
<dbReference type="AlphaFoldDB" id="A0A6A4TU04"/>